<feature type="transmembrane region" description="Helical" evidence="1">
    <location>
        <begin position="218"/>
        <end position="239"/>
    </location>
</feature>
<sequence length="523" mass="55045">MTTHTTAFPDRDSNSDADARARVHAVRQRHARRGDRATVRGHAYTFYLVALFGVFYLVPMVHARSTSPAPISVGSLTRATPAVCALTLAACWGAQLAGRFWGPLVIQPFLLHVFMSTDLSPARYLGGIARRRLVYAGTLTLLTACAAAYLATDLFGQLDTALRGLAVMAGISAVAPVAWLWGQVRAVRDNLVLASAAGAVALAVTAVSHSAPDGAAGLGLWLVGAVLATTAAVVGRAAFRSIRDVDLIRLARESARASQAQAYAWTGTLHHALDLYRPEPRGLTSALIRPDGRLRGYLAQGAVRALRTPGRASAAVALLLVGGAALTHGVAGRESGGVGFVWWTAGSICVYLGSGWVGETWRGLRDELTMSPLFGEWWGGTLARALAWPVVAVTVGVCLGGGLATVTRWPQHGAPPVHMVLLAAGSVVLVLGARFLREMKLHLPLELLLPVITPLGDLSGLRVVAWQFDGLVAVVIGVAVMNAVSSPLVATALAVGVAACCVWTGLRRTGWAHRGLLSRLRRV</sequence>
<evidence type="ECO:0008006" key="4">
    <source>
        <dbReference type="Google" id="ProtNLM"/>
    </source>
</evidence>
<feature type="transmembrane region" description="Helical" evidence="1">
    <location>
        <begin position="312"/>
        <end position="331"/>
    </location>
</feature>
<name>A0ABZ2A458_STRNV</name>
<evidence type="ECO:0000313" key="3">
    <source>
        <dbReference type="Proteomes" id="UP001432209"/>
    </source>
</evidence>
<accession>A0ABZ2A458</accession>
<dbReference type="RefSeq" id="WP_329075379.1">
    <property type="nucleotide sequence ID" value="NZ_CP109495.1"/>
</dbReference>
<dbReference type="EMBL" id="CP109495">
    <property type="protein sequence ID" value="WUX51707.1"/>
    <property type="molecule type" value="Genomic_DNA"/>
</dbReference>
<feature type="transmembrane region" description="Helical" evidence="1">
    <location>
        <begin position="416"/>
        <end position="436"/>
    </location>
</feature>
<feature type="transmembrane region" description="Helical" evidence="1">
    <location>
        <begin position="337"/>
        <end position="361"/>
    </location>
</feature>
<dbReference type="Proteomes" id="UP001432209">
    <property type="component" value="Chromosome"/>
</dbReference>
<feature type="transmembrane region" description="Helical" evidence="1">
    <location>
        <begin position="164"/>
        <end position="182"/>
    </location>
</feature>
<feature type="transmembrane region" description="Helical" evidence="1">
    <location>
        <begin position="133"/>
        <end position="152"/>
    </location>
</feature>
<reference evidence="2" key="1">
    <citation type="submission" date="2022-10" db="EMBL/GenBank/DDBJ databases">
        <title>The complete genomes of actinobacterial strains from the NBC collection.</title>
        <authorList>
            <person name="Joergensen T.S."/>
            <person name="Alvarez Arevalo M."/>
            <person name="Sterndorff E.B."/>
            <person name="Faurdal D."/>
            <person name="Vuksanovic O."/>
            <person name="Mourched A.-S."/>
            <person name="Charusanti P."/>
            <person name="Shaw S."/>
            <person name="Blin K."/>
            <person name="Weber T."/>
        </authorList>
    </citation>
    <scope>NUCLEOTIDE SEQUENCE</scope>
    <source>
        <strain evidence="2">NBC_01432</strain>
    </source>
</reference>
<feature type="transmembrane region" description="Helical" evidence="1">
    <location>
        <begin position="191"/>
        <end position="212"/>
    </location>
</feature>
<feature type="transmembrane region" description="Helical" evidence="1">
    <location>
        <begin position="75"/>
        <end position="95"/>
    </location>
</feature>
<feature type="transmembrane region" description="Helical" evidence="1">
    <location>
        <begin position="448"/>
        <end position="468"/>
    </location>
</feature>
<keyword evidence="3" id="KW-1185">Reference proteome</keyword>
<keyword evidence="1" id="KW-1133">Transmembrane helix</keyword>
<gene>
    <name evidence="2" type="ORF">OG442_09235</name>
</gene>
<proteinExistence type="predicted"/>
<feature type="transmembrane region" description="Helical" evidence="1">
    <location>
        <begin position="44"/>
        <end position="63"/>
    </location>
</feature>
<feature type="transmembrane region" description="Helical" evidence="1">
    <location>
        <begin position="382"/>
        <end position="404"/>
    </location>
</feature>
<evidence type="ECO:0000313" key="2">
    <source>
        <dbReference type="EMBL" id="WUX51707.1"/>
    </source>
</evidence>
<organism evidence="2 3">
    <name type="scientific">Streptomyces niveus</name>
    <name type="common">Streptomyces spheroides</name>
    <dbReference type="NCBI Taxonomy" id="193462"/>
    <lineage>
        <taxon>Bacteria</taxon>
        <taxon>Bacillati</taxon>
        <taxon>Actinomycetota</taxon>
        <taxon>Actinomycetes</taxon>
        <taxon>Kitasatosporales</taxon>
        <taxon>Streptomycetaceae</taxon>
        <taxon>Streptomyces</taxon>
    </lineage>
</organism>
<evidence type="ECO:0000256" key="1">
    <source>
        <dbReference type="SAM" id="Phobius"/>
    </source>
</evidence>
<protein>
    <recommendedName>
        <fullName evidence="4">ABC transporter permease</fullName>
    </recommendedName>
</protein>
<keyword evidence="1" id="KW-0812">Transmembrane</keyword>
<keyword evidence="1" id="KW-0472">Membrane</keyword>